<dbReference type="EMBL" id="KB469298">
    <property type="protein sequence ID" value="EPQ57946.1"/>
    <property type="molecule type" value="Genomic_DNA"/>
</dbReference>
<dbReference type="eggNOG" id="ENOG502SS6Y">
    <property type="taxonomic scope" value="Eukaryota"/>
</dbReference>
<dbReference type="KEGG" id="gtr:GLOTRDRAFT_136766"/>
<proteinExistence type="predicted"/>
<protein>
    <submittedName>
        <fullName evidence="2">Uncharacterized protein</fullName>
    </submittedName>
</protein>
<reference evidence="2 3" key="1">
    <citation type="journal article" date="2012" name="Science">
        <title>The Paleozoic origin of enzymatic lignin decomposition reconstructed from 31 fungal genomes.</title>
        <authorList>
            <person name="Floudas D."/>
            <person name="Binder M."/>
            <person name="Riley R."/>
            <person name="Barry K."/>
            <person name="Blanchette R.A."/>
            <person name="Henrissat B."/>
            <person name="Martinez A.T."/>
            <person name="Otillar R."/>
            <person name="Spatafora J.W."/>
            <person name="Yadav J.S."/>
            <person name="Aerts A."/>
            <person name="Benoit I."/>
            <person name="Boyd A."/>
            <person name="Carlson A."/>
            <person name="Copeland A."/>
            <person name="Coutinho P.M."/>
            <person name="de Vries R.P."/>
            <person name="Ferreira P."/>
            <person name="Findley K."/>
            <person name="Foster B."/>
            <person name="Gaskell J."/>
            <person name="Glotzer D."/>
            <person name="Gorecki P."/>
            <person name="Heitman J."/>
            <person name="Hesse C."/>
            <person name="Hori C."/>
            <person name="Igarashi K."/>
            <person name="Jurgens J.A."/>
            <person name="Kallen N."/>
            <person name="Kersten P."/>
            <person name="Kohler A."/>
            <person name="Kuees U."/>
            <person name="Kumar T.K.A."/>
            <person name="Kuo A."/>
            <person name="LaButti K."/>
            <person name="Larrondo L.F."/>
            <person name="Lindquist E."/>
            <person name="Ling A."/>
            <person name="Lombard V."/>
            <person name="Lucas S."/>
            <person name="Lundell T."/>
            <person name="Martin R."/>
            <person name="McLaughlin D.J."/>
            <person name="Morgenstern I."/>
            <person name="Morin E."/>
            <person name="Murat C."/>
            <person name="Nagy L.G."/>
            <person name="Nolan M."/>
            <person name="Ohm R.A."/>
            <person name="Patyshakuliyeva A."/>
            <person name="Rokas A."/>
            <person name="Ruiz-Duenas F.J."/>
            <person name="Sabat G."/>
            <person name="Salamov A."/>
            <person name="Samejima M."/>
            <person name="Schmutz J."/>
            <person name="Slot J.C."/>
            <person name="St John F."/>
            <person name="Stenlid J."/>
            <person name="Sun H."/>
            <person name="Sun S."/>
            <person name="Syed K."/>
            <person name="Tsang A."/>
            <person name="Wiebenga A."/>
            <person name="Young D."/>
            <person name="Pisabarro A."/>
            <person name="Eastwood D.C."/>
            <person name="Martin F."/>
            <person name="Cullen D."/>
            <person name="Grigoriev I.V."/>
            <person name="Hibbett D.S."/>
        </authorList>
    </citation>
    <scope>NUCLEOTIDE SEQUENCE [LARGE SCALE GENOMIC DNA]</scope>
    <source>
        <strain evidence="2 3">ATCC 11539</strain>
    </source>
</reference>
<sequence>MRTLIQRYPTYAPFARRDPFPASEFISLSPICFRTEDELKRKLAKYEVRYKKGQRVEYDNSQANSYYASSSSAEGSTRAIYEQQRVIYRLIQDSIDLSKFSLRDSSWMSEFKVLSFSLNVWIKDVRTKDERDRDPRILDCGWYEADLLAPTAPNKVCHFEVHETRGLQNGRSVKRKKLSDTETLPLNELRTKLKELFSSLEKTILFVYDREKVSTLLHFFDIDATQWQTGDLHSFLYHSERYRHSPNFNPRDPRSRRRSLSPRRSTSSRERPYSPLHAARPSSIYMVDIKSLCSLLHIMGPSLKEDAQGLGIDTDPNEMCAADDAQLLIRMWMAVAAGATVDEQAELRREHNIRRYTQPSSSNYGSSSPVRQPTDEDVDPNDIDPNDIVPGPSSSSDANNVSHAYSILDEEEDFEDDY</sequence>
<evidence type="ECO:0000313" key="2">
    <source>
        <dbReference type="EMBL" id="EPQ57946.1"/>
    </source>
</evidence>
<feature type="region of interest" description="Disordered" evidence="1">
    <location>
        <begin position="246"/>
        <end position="276"/>
    </location>
</feature>
<evidence type="ECO:0000256" key="1">
    <source>
        <dbReference type="SAM" id="MobiDB-lite"/>
    </source>
</evidence>
<name>S7QDN9_GLOTA</name>
<dbReference type="OMA" id="QANTHYT"/>
<dbReference type="GeneID" id="19303621"/>
<feature type="compositionally biased region" description="Acidic residues" evidence="1">
    <location>
        <begin position="375"/>
        <end position="385"/>
    </location>
</feature>
<evidence type="ECO:0000313" key="3">
    <source>
        <dbReference type="Proteomes" id="UP000030669"/>
    </source>
</evidence>
<organism evidence="2 3">
    <name type="scientific">Gloeophyllum trabeum (strain ATCC 11539 / FP-39264 / Madison 617)</name>
    <name type="common">Brown rot fungus</name>
    <dbReference type="NCBI Taxonomy" id="670483"/>
    <lineage>
        <taxon>Eukaryota</taxon>
        <taxon>Fungi</taxon>
        <taxon>Dikarya</taxon>
        <taxon>Basidiomycota</taxon>
        <taxon>Agaricomycotina</taxon>
        <taxon>Agaricomycetes</taxon>
        <taxon>Gloeophyllales</taxon>
        <taxon>Gloeophyllaceae</taxon>
        <taxon>Gloeophyllum</taxon>
    </lineage>
</organism>
<keyword evidence="3" id="KW-1185">Reference proteome</keyword>
<feature type="region of interest" description="Disordered" evidence="1">
    <location>
        <begin position="353"/>
        <end position="418"/>
    </location>
</feature>
<feature type="compositionally biased region" description="Polar residues" evidence="1">
    <location>
        <begin position="392"/>
        <end position="403"/>
    </location>
</feature>
<dbReference type="RefSeq" id="XP_007863262.1">
    <property type="nucleotide sequence ID" value="XM_007865071.1"/>
</dbReference>
<dbReference type="AlphaFoldDB" id="S7QDN9"/>
<dbReference type="OrthoDB" id="3235609at2759"/>
<gene>
    <name evidence="2" type="ORF">GLOTRDRAFT_136766</name>
</gene>
<feature type="compositionally biased region" description="Acidic residues" evidence="1">
    <location>
        <begin position="408"/>
        <end position="418"/>
    </location>
</feature>
<dbReference type="HOGENOM" id="CLU_040086_0_0_1"/>
<dbReference type="Proteomes" id="UP000030669">
    <property type="component" value="Unassembled WGS sequence"/>
</dbReference>
<accession>S7QDN9</accession>